<reference evidence="1 2" key="1">
    <citation type="submission" date="2007-07" db="EMBL/GenBank/DDBJ databases">
        <title>Complete sequence of chromosome of Xanthobacter autotrophicus Py2.</title>
        <authorList>
            <consortium name="US DOE Joint Genome Institute"/>
            <person name="Copeland A."/>
            <person name="Lucas S."/>
            <person name="Lapidus A."/>
            <person name="Barry K."/>
            <person name="Glavina del Rio T."/>
            <person name="Hammon N."/>
            <person name="Israni S."/>
            <person name="Dalin E."/>
            <person name="Tice H."/>
            <person name="Pitluck S."/>
            <person name="Sims D."/>
            <person name="Brettin T."/>
            <person name="Bruce D."/>
            <person name="Detter J.C."/>
            <person name="Han C."/>
            <person name="Tapia R."/>
            <person name="Brainard J."/>
            <person name="Schmutz J."/>
            <person name="Larimer F."/>
            <person name="Land M."/>
            <person name="Hauser L."/>
            <person name="Kyrpides N."/>
            <person name="Kim E."/>
            <person name="Ensigns S.A."/>
            <person name="Richardson P."/>
        </authorList>
    </citation>
    <scope>NUCLEOTIDE SEQUENCE [LARGE SCALE GENOMIC DNA]</scope>
    <source>
        <strain evidence="2">ATCC BAA-1158 / Py2</strain>
    </source>
</reference>
<evidence type="ECO:0000313" key="2">
    <source>
        <dbReference type="Proteomes" id="UP000002417"/>
    </source>
</evidence>
<sequence length="99" mass="11081">MLYEPLTTKSVRRFLPRFLPDAGEVFQPALHDGPLLEWSTDEDGAEVLKSNGTPLARLDCRARRWFFTPVGSGAEAIRSGSRDEARLLAVFYARRSAQA</sequence>
<dbReference type="EMBL" id="CP000781">
    <property type="protein sequence ID" value="ABS68734.1"/>
    <property type="molecule type" value="Genomic_DNA"/>
</dbReference>
<protein>
    <submittedName>
        <fullName evidence="1">Uncharacterized protein</fullName>
    </submittedName>
</protein>
<evidence type="ECO:0000313" key="1">
    <source>
        <dbReference type="EMBL" id="ABS68734.1"/>
    </source>
</evidence>
<gene>
    <name evidence="1" type="ordered locus">Xaut_3505</name>
</gene>
<organism evidence="1 2">
    <name type="scientific">Xanthobacter autotrophicus (strain ATCC BAA-1158 / Py2)</name>
    <dbReference type="NCBI Taxonomy" id="78245"/>
    <lineage>
        <taxon>Bacteria</taxon>
        <taxon>Pseudomonadati</taxon>
        <taxon>Pseudomonadota</taxon>
        <taxon>Alphaproteobacteria</taxon>
        <taxon>Hyphomicrobiales</taxon>
        <taxon>Xanthobacteraceae</taxon>
        <taxon>Xanthobacter</taxon>
    </lineage>
</organism>
<proteinExistence type="predicted"/>
<keyword evidence="2" id="KW-1185">Reference proteome</keyword>
<accession>A7IL41</accession>
<dbReference type="Proteomes" id="UP000002417">
    <property type="component" value="Chromosome"/>
</dbReference>
<dbReference type="HOGENOM" id="CLU_2319405_0_0_5"/>
<dbReference type="KEGG" id="xau:Xaut_3505"/>
<name>A7IL41_XANP2</name>
<dbReference type="AlphaFoldDB" id="A7IL41"/>